<dbReference type="InterPro" id="IPR054350">
    <property type="entry name" value="PurT/PurK_preATP-grasp"/>
</dbReference>
<dbReference type="AlphaFoldDB" id="A0A179B775"/>
<accession>A0A179B775</accession>
<dbReference type="EC" id="6.3.4.18" evidence="5 6"/>
<dbReference type="PANTHER" id="PTHR11609">
    <property type="entry name" value="PURINE BIOSYNTHESIS PROTEIN 6/7, PUR6/7"/>
    <property type="match status" value="1"/>
</dbReference>
<dbReference type="SUPFAM" id="SSF56059">
    <property type="entry name" value="Glutathione synthetase ATP-binding domain-like"/>
    <property type="match status" value="1"/>
</dbReference>
<dbReference type="InterPro" id="IPR011054">
    <property type="entry name" value="Rudment_hybrid_motif"/>
</dbReference>
<dbReference type="Gene3D" id="3.30.470.20">
    <property type="entry name" value="ATP-grasp fold, B domain"/>
    <property type="match status" value="1"/>
</dbReference>
<comment type="pathway">
    <text evidence="5 6">Purine metabolism; IMP biosynthesis via de novo pathway; 5-amino-1-(5-phospho-D-ribosyl)imidazole-4-carboxylate from 5-amino-1-(5-phospho-D-ribosyl)imidazole (N5-CAIR route): step 1/2.</text>
</comment>
<evidence type="ECO:0000256" key="3">
    <source>
        <dbReference type="ARBA" id="ARBA00022755"/>
    </source>
</evidence>
<evidence type="ECO:0000313" key="9">
    <source>
        <dbReference type="Proteomes" id="UP000078368"/>
    </source>
</evidence>
<evidence type="ECO:0000313" key="8">
    <source>
        <dbReference type="EMBL" id="OAP87103.1"/>
    </source>
</evidence>
<dbReference type="NCBIfam" id="TIGR01161">
    <property type="entry name" value="purK"/>
    <property type="match status" value="1"/>
</dbReference>
<evidence type="ECO:0000256" key="6">
    <source>
        <dbReference type="RuleBase" id="RU361200"/>
    </source>
</evidence>
<dbReference type="UniPathway" id="UPA00074">
    <property type="reaction ID" value="UER00942"/>
</dbReference>
<feature type="binding site" evidence="5">
    <location>
        <position position="86"/>
    </location>
    <ligand>
        <name>ATP</name>
        <dbReference type="ChEBI" id="CHEBI:30616"/>
    </ligand>
</feature>
<evidence type="ECO:0000256" key="4">
    <source>
        <dbReference type="ARBA" id="ARBA00022840"/>
    </source>
</evidence>
<dbReference type="SUPFAM" id="SSF52440">
    <property type="entry name" value="PreATP-grasp domain"/>
    <property type="match status" value="1"/>
</dbReference>
<dbReference type="InterPro" id="IPR005875">
    <property type="entry name" value="PurK"/>
</dbReference>
<dbReference type="GO" id="GO:0005524">
    <property type="term" value="F:ATP binding"/>
    <property type="evidence" value="ECO:0007669"/>
    <property type="project" value="UniProtKB-UniRule"/>
</dbReference>
<dbReference type="NCBIfam" id="NF004680">
    <property type="entry name" value="PRK06019.1-6"/>
    <property type="match status" value="1"/>
</dbReference>
<comment type="subunit">
    <text evidence="5 6">Homodimer.</text>
</comment>
<feature type="binding site" evidence="5">
    <location>
        <position position="177"/>
    </location>
    <ligand>
        <name>ATP</name>
        <dbReference type="ChEBI" id="CHEBI:30616"/>
    </ligand>
</feature>
<dbReference type="InterPro" id="IPR003135">
    <property type="entry name" value="ATP-grasp_carboxylate-amine"/>
</dbReference>
<dbReference type="HAMAP" id="MF_01928">
    <property type="entry name" value="PurK"/>
    <property type="match status" value="1"/>
</dbReference>
<dbReference type="GO" id="GO:0034028">
    <property type="term" value="F:5-(carboxyamino)imidazole ribonucleotide synthase activity"/>
    <property type="evidence" value="ECO:0007669"/>
    <property type="project" value="UniProtKB-UniRule"/>
</dbReference>
<protein>
    <recommendedName>
        <fullName evidence="5 6">N5-carboxyaminoimidazole ribonucleotide synthase</fullName>
        <shortName evidence="5 6">N5-CAIR synthase</shortName>
        <ecNumber evidence="5 6">6.3.4.18</ecNumber>
    </recommendedName>
    <alternativeName>
        <fullName evidence="5 6">5-(carboxyamino)imidazole ribonucleotide synthetase</fullName>
    </alternativeName>
</protein>
<dbReference type="Gene3D" id="3.40.50.20">
    <property type="match status" value="1"/>
</dbReference>
<comment type="catalytic activity">
    <reaction evidence="5 6">
        <text>5-amino-1-(5-phospho-beta-D-ribosyl)imidazole + hydrogencarbonate + ATP = 5-carboxyamino-1-(5-phospho-D-ribosyl)imidazole + ADP + phosphate + 2 H(+)</text>
        <dbReference type="Rhea" id="RHEA:19317"/>
        <dbReference type="ChEBI" id="CHEBI:15378"/>
        <dbReference type="ChEBI" id="CHEBI:17544"/>
        <dbReference type="ChEBI" id="CHEBI:30616"/>
        <dbReference type="ChEBI" id="CHEBI:43474"/>
        <dbReference type="ChEBI" id="CHEBI:58730"/>
        <dbReference type="ChEBI" id="CHEBI:137981"/>
        <dbReference type="ChEBI" id="CHEBI:456216"/>
        <dbReference type="EC" id="6.3.4.18"/>
    </reaction>
</comment>
<evidence type="ECO:0000256" key="2">
    <source>
        <dbReference type="ARBA" id="ARBA00022741"/>
    </source>
</evidence>
<keyword evidence="4 5" id="KW-0067">ATP-binding</keyword>
<dbReference type="Pfam" id="PF17769">
    <property type="entry name" value="PurK_C"/>
    <property type="match status" value="1"/>
</dbReference>
<keyword evidence="3 5" id="KW-0658">Purine biosynthesis</keyword>
<dbReference type="GO" id="GO:0005829">
    <property type="term" value="C:cytosol"/>
    <property type="evidence" value="ECO:0007669"/>
    <property type="project" value="TreeGrafter"/>
</dbReference>
<dbReference type="InterPro" id="IPR016185">
    <property type="entry name" value="PreATP-grasp_dom_sf"/>
</dbReference>
<comment type="function">
    <text evidence="6">Catalyzes the ATP-dependent conversion of 5-aminoimidazole ribonucleotide (AIR) and HCO(3)- to N5-carboxyaminoimidazole ribonucleotide (N5-CAIR).</text>
</comment>
<dbReference type="PROSITE" id="PS50975">
    <property type="entry name" value="ATP_GRASP"/>
    <property type="match status" value="1"/>
</dbReference>
<evidence type="ECO:0000259" key="7">
    <source>
        <dbReference type="PROSITE" id="PS50975"/>
    </source>
</evidence>
<sequence>MMQEAAIALGIELRALVEAPDGATGQVVPLSVVGAADDADAVLALARGVDAVTVEHEHVPDEILAAAAGVAPVRPGASALAFAQDKLLMRRSLTDAGIECPRWFAARNDEEIASALRELGGWAVVKTPRDGYDGKGVAEIRLAPGGRCETSAPVGQWLDAAGGEGLLIEELVPFTCEISQLVARRPGGEIASWCAVETIQRGGVCAETIAPARVSSDVAGRAADVAKAIAEELGVVGMLAVEMFVDDAGRILVNELAMRPHNSGHWTIEGAVTSQFEQHLRAVLDLPLGSTDLLAPWAVMVNLLGSELEDPRDAYPEAMALHPSAKIHVYGKEVRPGRKLGHVTVCGDNLDAARAQARETVEALAGRGAPAGSPTARG</sequence>
<dbReference type="GO" id="GO:0046872">
    <property type="term" value="F:metal ion binding"/>
    <property type="evidence" value="ECO:0007669"/>
    <property type="project" value="InterPro"/>
</dbReference>
<keyword evidence="9" id="KW-1185">Reference proteome</keyword>
<feature type="binding site" evidence="5">
    <location>
        <position position="126"/>
    </location>
    <ligand>
        <name>ATP</name>
        <dbReference type="ChEBI" id="CHEBI:30616"/>
    </ligand>
</feature>
<dbReference type="SUPFAM" id="SSF51246">
    <property type="entry name" value="Rudiment single hybrid motif"/>
    <property type="match status" value="1"/>
</dbReference>
<evidence type="ECO:0000256" key="1">
    <source>
        <dbReference type="ARBA" id="ARBA00022598"/>
    </source>
</evidence>
<dbReference type="STRING" id="1823756.A4H34_04820"/>
<keyword evidence="1 5" id="KW-0436">Ligase</keyword>
<reference evidence="8 9" key="1">
    <citation type="submission" date="2016-04" db="EMBL/GenBank/DDBJ databases">
        <title>Peptidophaga gingivicola gen. nov., sp. nov., isolated from human subgingival plaque.</title>
        <authorList>
            <person name="Beall C.J."/>
            <person name="Mokrzan E.M."/>
            <person name="Griffen A.L."/>
            <person name="Leys E.J."/>
        </authorList>
    </citation>
    <scope>NUCLEOTIDE SEQUENCE [LARGE SCALE GENOMIC DNA]</scope>
    <source>
        <strain evidence="8 9">BA112</strain>
    </source>
</reference>
<proteinExistence type="inferred from homology"/>
<feature type="binding site" evidence="5">
    <location>
        <begin position="254"/>
        <end position="255"/>
    </location>
    <ligand>
        <name>ATP</name>
        <dbReference type="ChEBI" id="CHEBI:30616"/>
    </ligand>
</feature>
<dbReference type="EMBL" id="LVZK01000001">
    <property type="protein sequence ID" value="OAP87103.1"/>
    <property type="molecule type" value="Genomic_DNA"/>
</dbReference>
<organism evidence="8 9">
    <name type="scientific">Peptidiphaga gingivicola</name>
    <dbReference type="NCBI Taxonomy" id="2741497"/>
    <lineage>
        <taxon>Bacteria</taxon>
        <taxon>Bacillati</taxon>
        <taxon>Actinomycetota</taxon>
        <taxon>Actinomycetes</taxon>
        <taxon>Actinomycetales</taxon>
        <taxon>Actinomycetaceae</taxon>
        <taxon>Peptidiphaga</taxon>
    </lineage>
</organism>
<comment type="similarity">
    <text evidence="5 6">Belongs to the PurK/PurT family.</text>
</comment>
<comment type="caution">
    <text evidence="8">The sequence shown here is derived from an EMBL/GenBank/DDBJ whole genome shotgun (WGS) entry which is preliminary data.</text>
</comment>
<dbReference type="FunFam" id="3.30.470.20:FF:000029">
    <property type="entry name" value="N5-carboxyaminoimidazole ribonucleotide synthase"/>
    <property type="match status" value="1"/>
</dbReference>
<feature type="domain" description="ATP-grasp" evidence="7">
    <location>
        <begin position="90"/>
        <end position="284"/>
    </location>
</feature>
<dbReference type="PANTHER" id="PTHR11609:SF5">
    <property type="entry name" value="PHOSPHORIBOSYLAMINOIMIDAZOLE CARBOXYLASE"/>
    <property type="match status" value="1"/>
</dbReference>
<dbReference type="Gene3D" id="3.30.1490.20">
    <property type="entry name" value="ATP-grasp fold, A domain"/>
    <property type="match status" value="1"/>
</dbReference>
<comment type="caution">
    <text evidence="5">Lacks conserved residue(s) required for the propagation of feature annotation.</text>
</comment>
<evidence type="ECO:0000256" key="5">
    <source>
        <dbReference type="HAMAP-Rule" id="MF_01928"/>
    </source>
</evidence>
<keyword evidence="2 5" id="KW-0547">Nucleotide-binding</keyword>
<dbReference type="InterPro" id="IPR040686">
    <property type="entry name" value="PurK_C"/>
</dbReference>
<dbReference type="InterPro" id="IPR013815">
    <property type="entry name" value="ATP_grasp_subdomain_1"/>
</dbReference>
<name>A0A179B775_9ACTO</name>
<feature type="binding site" evidence="5">
    <location>
        <begin position="169"/>
        <end position="172"/>
    </location>
    <ligand>
        <name>ATP</name>
        <dbReference type="ChEBI" id="CHEBI:30616"/>
    </ligand>
</feature>
<gene>
    <name evidence="5 6" type="primary">purK</name>
    <name evidence="8" type="ORF">A4H34_04820</name>
</gene>
<dbReference type="GO" id="GO:0004638">
    <property type="term" value="F:phosphoribosylaminoimidazole carboxylase activity"/>
    <property type="evidence" value="ECO:0007669"/>
    <property type="project" value="InterPro"/>
</dbReference>
<dbReference type="GO" id="GO:0006189">
    <property type="term" value="P:'de novo' IMP biosynthetic process"/>
    <property type="evidence" value="ECO:0007669"/>
    <property type="project" value="UniProtKB-UniRule"/>
</dbReference>
<dbReference type="InterPro" id="IPR011761">
    <property type="entry name" value="ATP-grasp"/>
</dbReference>
<dbReference type="Proteomes" id="UP000078368">
    <property type="component" value="Unassembled WGS sequence"/>
</dbReference>
<comment type="function">
    <text evidence="5">Catalyzes the ATP-dependent conversion of 5-aminoimidazole ribonucleotide (AIR) and HCO(3)(-) to N5-carboxyaminoimidazole ribonucleotide (N5-CAIR).</text>
</comment>
<dbReference type="Pfam" id="PF02222">
    <property type="entry name" value="ATP-grasp"/>
    <property type="match status" value="1"/>
</dbReference>
<dbReference type="Pfam" id="PF22660">
    <property type="entry name" value="RS_preATP-grasp-like"/>
    <property type="match status" value="1"/>
</dbReference>